<dbReference type="Proteomes" id="UP001485043">
    <property type="component" value="Unassembled WGS sequence"/>
</dbReference>
<evidence type="ECO:0000313" key="4">
    <source>
        <dbReference type="Proteomes" id="UP001485043"/>
    </source>
</evidence>
<feature type="transmembrane region" description="Helical" evidence="2">
    <location>
        <begin position="44"/>
        <end position="65"/>
    </location>
</feature>
<proteinExistence type="predicted"/>
<evidence type="ECO:0000256" key="2">
    <source>
        <dbReference type="SAM" id="Phobius"/>
    </source>
</evidence>
<organism evidence="3 4">
    <name type="scientific">Apatococcus fuscideae</name>
    <dbReference type="NCBI Taxonomy" id="2026836"/>
    <lineage>
        <taxon>Eukaryota</taxon>
        <taxon>Viridiplantae</taxon>
        <taxon>Chlorophyta</taxon>
        <taxon>core chlorophytes</taxon>
        <taxon>Trebouxiophyceae</taxon>
        <taxon>Chlorellales</taxon>
        <taxon>Chlorellaceae</taxon>
        <taxon>Apatococcus</taxon>
    </lineage>
</organism>
<dbReference type="EMBL" id="JALJOV010001801">
    <property type="protein sequence ID" value="KAK9840704.1"/>
    <property type="molecule type" value="Genomic_DNA"/>
</dbReference>
<sequence>MAEKEDGGLIDSQQTRSTRGRWNKLTHISLDALPEHPAFKRNKLTLLSMGIAVVLVANVTFLGFLTPPRPPATPLLYFDQPTNSELDGDPSNGFANFIISKLAKDINGSSNANATDNGFGDLSVADYVSLFATVDTTDFCNYKLSTAFLVFNGFAFSFALATLFLVAVVPVFIRRQHWDAYLARVGAICISITLLFFVTAFILAGFVTGGVGLQSCDYTEDLGHVVSSGKLPSSQATAVSASGYATLGVTILLLAVVCFMAVKESRSPEKSSNTSSDASPPVLATAV</sequence>
<comment type="caution">
    <text evidence="3">The sequence shown here is derived from an EMBL/GenBank/DDBJ whole genome shotgun (WGS) entry which is preliminary data.</text>
</comment>
<keyword evidence="2" id="KW-0812">Transmembrane</keyword>
<reference evidence="3 4" key="1">
    <citation type="journal article" date="2024" name="Nat. Commun.">
        <title>Phylogenomics reveals the evolutionary origins of lichenization in chlorophyte algae.</title>
        <authorList>
            <person name="Puginier C."/>
            <person name="Libourel C."/>
            <person name="Otte J."/>
            <person name="Skaloud P."/>
            <person name="Haon M."/>
            <person name="Grisel S."/>
            <person name="Petersen M."/>
            <person name="Berrin J.G."/>
            <person name="Delaux P.M."/>
            <person name="Dal Grande F."/>
            <person name="Keller J."/>
        </authorList>
    </citation>
    <scope>NUCLEOTIDE SEQUENCE [LARGE SCALE GENOMIC DNA]</scope>
    <source>
        <strain evidence="3 4">SAG 2523</strain>
    </source>
</reference>
<keyword evidence="4" id="KW-1185">Reference proteome</keyword>
<protein>
    <submittedName>
        <fullName evidence="3">Uncharacterized protein</fullName>
    </submittedName>
</protein>
<keyword evidence="2" id="KW-1133">Transmembrane helix</keyword>
<keyword evidence="2" id="KW-0472">Membrane</keyword>
<name>A0AAW1S3C9_9CHLO</name>
<evidence type="ECO:0000313" key="3">
    <source>
        <dbReference type="EMBL" id="KAK9840704.1"/>
    </source>
</evidence>
<feature type="transmembrane region" description="Helical" evidence="2">
    <location>
        <begin position="185"/>
        <end position="207"/>
    </location>
</feature>
<dbReference type="AlphaFoldDB" id="A0AAW1S3C9"/>
<feature type="transmembrane region" description="Helical" evidence="2">
    <location>
        <begin position="148"/>
        <end position="173"/>
    </location>
</feature>
<accession>A0AAW1S3C9</accession>
<gene>
    <name evidence="3" type="ORF">WJX84_002563</name>
</gene>
<feature type="transmembrane region" description="Helical" evidence="2">
    <location>
        <begin position="241"/>
        <end position="262"/>
    </location>
</feature>
<evidence type="ECO:0000256" key="1">
    <source>
        <dbReference type="SAM" id="MobiDB-lite"/>
    </source>
</evidence>
<feature type="region of interest" description="Disordered" evidence="1">
    <location>
        <begin position="267"/>
        <end position="287"/>
    </location>
</feature>